<keyword evidence="1" id="KW-0378">Hydrolase</keyword>
<dbReference type="Pfam" id="PF00702">
    <property type="entry name" value="Hydrolase"/>
    <property type="match status" value="1"/>
</dbReference>
<sequence>MTSHRFDAVLFDLLTALLDSWSLWNSVAGSEEAGRRWRAEYLRITYRTGAYRPYEDLVAEAAEAVGMPRRLAADLEDRYGELRPWPGVTETLQALAARSVRLGVVTNCSERLGRIAAGCVGVELDAVVTAERAGFYKPDPRPYRLGLQALGVEPARCLFVAGSAFDLVGTARVGLATYWHDRAGMAAPDGAPPPLAHETTLEPLRGWFEPSAR</sequence>
<dbReference type="NCBIfam" id="TIGR01493">
    <property type="entry name" value="HAD-SF-IA-v2"/>
    <property type="match status" value="1"/>
</dbReference>
<dbReference type="PANTHER" id="PTHR43316">
    <property type="entry name" value="HYDROLASE, HALOACID DELAHOGENASE-RELATED"/>
    <property type="match status" value="1"/>
</dbReference>
<comment type="caution">
    <text evidence="2">The sequence shown here is derived from an EMBL/GenBank/DDBJ whole genome shotgun (WGS) entry which is preliminary data.</text>
</comment>
<protein>
    <submittedName>
        <fullName evidence="2">2-haloalkanoic acid dehalogenase type II</fullName>
    </submittedName>
</protein>
<dbReference type="PRINTS" id="PR00413">
    <property type="entry name" value="HADHALOGNASE"/>
</dbReference>
<dbReference type="InterPro" id="IPR006439">
    <property type="entry name" value="HAD-SF_hydro_IA"/>
</dbReference>
<dbReference type="SUPFAM" id="SSF56784">
    <property type="entry name" value="HAD-like"/>
    <property type="match status" value="1"/>
</dbReference>
<accession>A0ABV2NT90</accession>
<dbReference type="EMBL" id="JBEPNW010000003">
    <property type="protein sequence ID" value="MET3869631.1"/>
    <property type="molecule type" value="Genomic_DNA"/>
</dbReference>
<dbReference type="InterPro" id="IPR023214">
    <property type="entry name" value="HAD_sf"/>
</dbReference>
<dbReference type="SFLD" id="SFLDG01129">
    <property type="entry name" value="C1.5:_HAD__Beta-PGM__Phosphata"/>
    <property type="match status" value="1"/>
</dbReference>
<dbReference type="Gene3D" id="3.40.50.1000">
    <property type="entry name" value="HAD superfamily/HAD-like"/>
    <property type="match status" value="1"/>
</dbReference>
<dbReference type="InterPro" id="IPR036412">
    <property type="entry name" value="HAD-like_sf"/>
</dbReference>
<evidence type="ECO:0000313" key="2">
    <source>
        <dbReference type="EMBL" id="MET3869631.1"/>
    </source>
</evidence>
<dbReference type="SFLD" id="SFLDS00003">
    <property type="entry name" value="Haloacid_Dehalogenase"/>
    <property type="match status" value="1"/>
</dbReference>
<dbReference type="InterPro" id="IPR023198">
    <property type="entry name" value="PGP-like_dom2"/>
</dbReference>
<dbReference type="Gene3D" id="1.10.150.240">
    <property type="entry name" value="Putative phosphatase, domain 2"/>
    <property type="match status" value="1"/>
</dbReference>
<evidence type="ECO:0000256" key="1">
    <source>
        <dbReference type="ARBA" id="ARBA00022801"/>
    </source>
</evidence>
<proteinExistence type="predicted"/>
<dbReference type="InterPro" id="IPR051540">
    <property type="entry name" value="S-2-haloacid_dehalogenase"/>
</dbReference>
<dbReference type="GeneID" id="6142138"/>
<dbReference type="RefSeq" id="WP_012329703.1">
    <property type="nucleotide sequence ID" value="NZ_BJXP01000046.1"/>
</dbReference>
<evidence type="ECO:0000313" key="3">
    <source>
        <dbReference type="Proteomes" id="UP001549119"/>
    </source>
</evidence>
<dbReference type="Proteomes" id="UP001549119">
    <property type="component" value="Unassembled WGS sequence"/>
</dbReference>
<dbReference type="NCBIfam" id="TIGR01509">
    <property type="entry name" value="HAD-SF-IA-v3"/>
    <property type="match status" value="1"/>
</dbReference>
<keyword evidence="3" id="KW-1185">Reference proteome</keyword>
<organism evidence="2 3">
    <name type="scientific">Methylobacterium radiotolerans</name>
    <dbReference type="NCBI Taxonomy" id="31998"/>
    <lineage>
        <taxon>Bacteria</taxon>
        <taxon>Pseudomonadati</taxon>
        <taxon>Pseudomonadota</taxon>
        <taxon>Alphaproteobacteria</taxon>
        <taxon>Hyphomicrobiales</taxon>
        <taxon>Methylobacteriaceae</taxon>
        <taxon>Methylobacterium</taxon>
    </lineage>
</organism>
<reference evidence="2 3" key="1">
    <citation type="submission" date="2024-06" db="EMBL/GenBank/DDBJ databases">
        <title>Genomics of switchgrass bacterial isolates.</title>
        <authorList>
            <person name="Shade A."/>
        </authorList>
    </citation>
    <scope>NUCLEOTIDE SEQUENCE [LARGE SCALE GENOMIC DNA]</scope>
    <source>
        <strain evidence="2 3">PvP084</strain>
    </source>
</reference>
<name>A0ABV2NT90_9HYPH</name>
<dbReference type="PANTHER" id="PTHR43316:SF3">
    <property type="entry name" value="HALOACID DEHALOGENASE, TYPE II (AFU_ORTHOLOGUE AFUA_2G07750)-RELATED"/>
    <property type="match status" value="1"/>
</dbReference>
<gene>
    <name evidence="2" type="ORF">ABIC20_007009</name>
</gene>